<dbReference type="InterPro" id="IPR041426">
    <property type="entry name" value="Mos1_HTH"/>
</dbReference>
<dbReference type="GO" id="GO:0035861">
    <property type="term" value="C:site of double-strand break"/>
    <property type="evidence" value="ECO:0007669"/>
    <property type="project" value="TreeGrafter"/>
</dbReference>
<dbReference type="InterPro" id="IPR052709">
    <property type="entry name" value="Transposase-MT_Hybrid"/>
</dbReference>
<protein>
    <submittedName>
        <fullName evidence="3">HTH_48 domain-containing protein</fullName>
    </submittedName>
</protein>
<sequence>MEQIILIGQGAVLAVLVWPTMANLMVNLASQNNSNKMRHQKLHIRHCILYEFQQGKNAVETCKSICSALGEAVLSHGTCKYWFRRFKAGEFDVDDR</sequence>
<dbReference type="GO" id="GO:0031297">
    <property type="term" value="P:replication fork processing"/>
    <property type="evidence" value="ECO:0007669"/>
    <property type="project" value="TreeGrafter"/>
</dbReference>
<dbReference type="AlphaFoldDB" id="A0A1I7XAA8"/>
<dbReference type="GO" id="GO:0042800">
    <property type="term" value="F:histone H3K4 methyltransferase activity"/>
    <property type="evidence" value="ECO:0007669"/>
    <property type="project" value="TreeGrafter"/>
</dbReference>
<reference evidence="3" key="1">
    <citation type="submission" date="2016-11" db="UniProtKB">
        <authorList>
            <consortium name="WormBaseParasite"/>
        </authorList>
    </citation>
    <scope>IDENTIFICATION</scope>
</reference>
<accession>A0A1I7XAA8</accession>
<proteinExistence type="predicted"/>
<dbReference type="GO" id="GO:0000729">
    <property type="term" value="P:DNA double-strand break processing"/>
    <property type="evidence" value="ECO:0007669"/>
    <property type="project" value="TreeGrafter"/>
</dbReference>
<dbReference type="PANTHER" id="PTHR46060">
    <property type="entry name" value="MARINER MOS1 TRANSPOSASE-LIKE PROTEIN"/>
    <property type="match status" value="1"/>
</dbReference>
<feature type="domain" description="Mos1 transposase HTH" evidence="1">
    <location>
        <begin position="41"/>
        <end position="90"/>
    </location>
</feature>
<dbReference type="Proteomes" id="UP000095283">
    <property type="component" value="Unplaced"/>
</dbReference>
<dbReference type="GO" id="GO:0000014">
    <property type="term" value="F:single-stranded DNA endodeoxyribonuclease activity"/>
    <property type="evidence" value="ECO:0007669"/>
    <property type="project" value="TreeGrafter"/>
</dbReference>
<dbReference type="GO" id="GO:0046975">
    <property type="term" value="F:histone H3K36 methyltransferase activity"/>
    <property type="evidence" value="ECO:0007669"/>
    <property type="project" value="TreeGrafter"/>
</dbReference>
<evidence type="ECO:0000313" key="2">
    <source>
        <dbReference type="Proteomes" id="UP000095283"/>
    </source>
</evidence>
<dbReference type="GO" id="GO:0005634">
    <property type="term" value="C:nucleus"/>
    <property type="evidence" value="ECO:0007669"/>
    <property type="project" value="TreeGrafter"/>
</dbReference>
<dbReference type="GO" id="GO:0015074">
    <property type="term" value="P:DNA integration"/>
    <property type="evidence" value="ECO:0007669"/>
    <property type="project" value="TreeGrafter"/>
</dbReference>
<dbReference type="WBParaSite" id="Hba_14453">
    <property type="protein sequence ID" value="Hba_14453"/>
    <property type="gene ID" value="Hba_14453"/>
</dbReference>
<dbReference type="Gene3D" id="1.10.10.1450">
    <property type="match status" value="1"/>
</dbReference>
<dbReference type="GO" id="GO:0003690">
    <property type="term" value="F:double-stranded DNA binding"/>
    <property type="evidence" value="ECO:0007669"/>
    <property type="project" value="TreeGrafter"/>
</dbReference>
<dbReference type="GO" id="GO:0044547">
    <property type="term" value="F:DNA topoisomerase binding"/>
    <property type="evidence" value="ECO:0007669"/>
    <property type="project" value="TreeGrafter"/>
</dbReference>
<keyword evidence="2" id="KW-1185">Reference proteome</keyword>
<evidence type="ECO:0000259" key="1">
    <source>
        <dbReference type="Pfam" id="PF17906"/>
    </source>
</evidence>
<dbReference type="GO" id="GO:0006303">
    <property type="term" value="P:double-strand break repair via nonhomologous end joining"/>
    <property type="evidence" value="ECO:0007669"/>
    <property type="project" value="TreeGrafter"/>
</dbReference>
<dbReference type="Pfam" id="PF17906">
    <property type="entry name" value="HTH_48"/>
    <property type="match status" value="1"/>
</dbReference>
<evidence type="ECO:0000313" key="3">
    <source>
        <dbReference type="WBParaSite" id="Hba_14453"/>
    </source>
</evidence>
<dbReference type="GO" id="GO:0003697">
    <property type="term" value="F:single-stranded DNA binding"/>
    <property type="evidence" value="ECO:0007669"/>
    <property type="project" value="TreeGrafter"/>
</dbReference>
<dbReference type="PANTHER" id="PTHR46060:SF2">
    <property type="entry name" value="HISTONE-LYSINE N-METHYLTRANSFERASE SETMAR"/>
    <property type="match status" value="1"/>
</dbReference>
<dbReference type="GO" id="GO:0000793">
    <property type="term" value="C:condensed chromosome"/>
    <property type="evidence" value="ECO:0007669"/>
    <property type="project" value="TreeGrafter"/>
</dbReference>
<organism evidence="2 3">
    <name type="scientific">Heterorhabditis bacteriophora</name>
    <name type="common">Entomopathogenic nematode worm</name>
    <dbReference type="NCBI Taxonomy" id="37862"/>
    <lineage>
        <taxon>Eukaryota</taxon>
        <taxon>Metazoa</taxon>
        <taxon>Ecdysozoa</taxon>
        <taxon>Nematoda</taxon>
        <taxon>Chromadorea</taxon>
        <taxon>Rhabditida</taxon>
        <taxon>Rhabditina</taxon>
        <taxon>Rhabditomorpha</taxon>
        <taxon>Strongyloidea</taxon>
        <taxon>Heterorhabditidae</taxon>
        <taxon>Heterorhabditis</taxon>
    </lineage>
</organism>
<dbReference type="GO" id="GO:0044774">
    <property type="term" value="P:mitotic DNA integrity checkpoint signaling"/>
    <property type="evidence" value="ECO:0007669"/>
    <property type="project" value="TreeGrafter"/>
</dbReference>
<name>A0A1I7XAA8_HETBA</name>